<comment type="subcellular location">
    <subcellularLocation>
        <location evidence="1">Nucleus</location>
    </subcellularLocation>
</comment>
<gene>
    <name evidence="9" type="ORF">CHIRRI_LOCUS14948</name>
</gene>
<evidence type="ECO:0000256" key="6">
    <source>
        <dbReference type="PROSITE-ProRule" id="PRU00175"/>
    </source>
</evidence>
<dbReference type="PANTHER" id="PTHR15439:SF0">
    <property type="entry name" value="CELL DIVISION CYCLE AND APOPTOSIS REGULATOR PROTEIN 1-RELATED"/>
    <property type="match status" value="1"/>
</dbReference>
<dbReference type="GO" id="GO:0003676">
    <property type="term" value="F:nucleic acid binding"/>
    <property type="evidence" value="ECO:0007669"/>
    <property type="project" value="InterPro"/>
</dbReference>
<dbReference type="PANTHER" id="PTHR15439">
    <property type="entry name" value="RETINOBLASTOMA-BINDING PROTEIN 6"/>
    <property type="match status" value="1"/>
</dbReference>
<evidence type="ECO:0000313" key="10">
    <source>
        <dbReference type="Proteomes" id="UP001153620"/>
    </source>
</evidence>
<dbReference type="InterPro" id="IPR033489">
    <property type="entry name" value="RBBP6"/>
</dbReference>
<dbReference type="CDD" id="cd16620">
    <property type="entry name" value="vRING-HC-C4C4_RBBP6"/>
    <property type="match status" value="1"/>
</dbReference>
<dbReference type="PROSITE" id="PS50089">
    <property type="entry name" value="ZF_RING_2"/>
    <property type="match status" value="1"/>
</dbReference>
<dbReference type="SMART" id="SM01180">
    <property type="entry name" value="DWNN"/>
    <property type="match status" value="1"/>
</dbReference>
<evidence type="ECO:0000259" key="8">
    <source>
        <dbReference type="PROSITE" id="PS51282"/>
    </source>
</evidence>
<name>A0A9N9SB32_9DIPT</name>
<keyword evidence="5" id="KW-0539">Nucleus</keyword>
<dbReference type="InterPro" id="IPR013083">
    <property type="entry name" value="Znf_RING/FYVE/PHD"/>
</dbReference>
<keyword evidence="10" id="KW-1185">Reference proteome</keyword>
<sequence length="308" mass="35266">MSIRYKFKSENIFSQILFDGIYISVADIKKEIYKQRKLGRSENVDLMISNASNNEKYIEDDCLVPKNTSVIVMRVPSANPSGKTKKFIKNYSQEVPQAAPINTTKTFAPVSTNLLTMKGTEEDKIFAMMMQSTLDYQTYQIQPQNNNFSVPPSTYICRKCHIPGHFIRNCTLVLKQTYRYDPKAPRKESKKMTGIPMSMRNKTESNQQVYSKEVESFQITKNLFCSICKDIFRNPVTMPCCKTIYCNECAVIKLLESDDSNCPKCDEKFIFPGMLDDDNEMKKIVEKSQKANGSSFIKYNNASTRSVA</sequence>
<dbReference type="OrthoDB" id="106784at2759"/>
<evidence type="ECO:0000259" key="7">
    <source>
        <dbReference type="PROSITE" id="PS50089"/>
    </source>
</evidence>
<dbReference type="GO" id="GO:0008270">
    <property type="term" value="F:zinc ion binding"/>
    <property type="evidence" value="ECO:0007669"/>
    <property type="project" value="UniProtKB-KW"/>
</dbReference>
<reference evidence="9" key="2">
    <citation type="submission" date="2022-10" db="EMBL/GenBank/DDBJ databases">
        <authorList>
            <consortium name="ENA_rothamsted_submissions"/>
            <consortium name="culmorum"/>
            <person name="King R."/>
        </authorList>
    </citation>
    <scope>NUCLEOTIDE SEQUENCE</scope>
</reference>
<accession>A0A9N9SB32</accession>
<evidence type="ECO:0000256" key="2">
    <source>
        <dbReference type="ARBA" id="ARBA00022723"/>
    </source>
</evidence>
<evidence type="ECO:0000313" key="9">
    <source>
        <dbReference type="EMBL" id="CAG9812143.1"/>
    </source>
</evidence>
<organism evidence="9 10">
    <name type="scientific">Chironomus riparius</name>
    <dbReference type="NCBI Taxonomy" id="315576"/>
    <lineage>
        <taxon>Eukaryota</taxon>
        <taxon>Metazoa</taxon>
        <taxon>Ecdysozoa</taxon>
        <taxon>Arthropoda</taxon>
        <taxon>Hexapoda</taxon>
        <taxon>Insecta</taxon>
        <taxon>Pterygota</taxon>
        <taxon>Neoptera</taxon>
        <taxon>Endopterygota</taxon>
        <taxon>Diptera</taxon>
        <taxon>Nematocera</taxon>
        <taxon>Chironomoidea</taxon>
        <taxon>Chironomidae</taxon>
        <taxon>Chironominae</taxon>
        <taxon>Chironomus</taxon>
    </lineage>
</organism>
<dbReference type="Gene3D" id="3.10.20.90">
    <property type="entry name" value="Phosphatidylinositol 3-kinase Catalytic Subunit, Chain A, domain 1"/>
    <property type="match status" value="1"/>
</dbReference>
<dbReference type="InterPro" id="IPR036875">
    <property type="entry name" value="Znf_CCHC_sf"/>
</dbReference>
<keyword evidence="2" id="KW-0479">Metal-binding</keyword>
<evidence type="ECO:0000256" key="4">
    <source>
        <dbReference type="ARBA" id="ARBA00022833"/>
    </source>
</evidence>
<dbReference type="SUPFAM" id="SSF57850">
    <property type="entry name" value="RING/U-box"/>
    <property type="match status" value="1"/>
</dbReference>
<evidence type="ECO:0000256" key="5">
    <source>
        <dbReference type="ARBA" id="ARBA00023242"/>
    </source>
</evidence>
<protein>
    <submittedName>
        <fullName evidence="9">Uncharacterized protein</fullName>
    </submittedName>
</protein>
<evidence type="ECO:0000256" key="3">
    <source>
        <dbReference type="ARBA" id="ARBA00022771"/>
    </source>
</evidence>
<dbReference type="GO" id="GO:0016567">
    <property type="term" value="P:protein ubiquitination"/>
    <property type="evidence" value="ECO:0007669"/>
    <property type="project" value="InterPro"/>
</dbReference>
<dbReference type="GO" id="GO:0006511">
    <property type="term" value="P:ubiquitin-dependent protein catabolic process"/>
    <property type="evidence" value="ECO:0007669"/>
    <property type="project" value="TreeGrafter"/>
</dbReference>
<dbReference type="Gene3D" id="3.30.40.10">
    <property type="entry name" value="Zinc/RING finger domain, C3HC4 (zinc finger)"/>
    <property type="match status" value="1"/>
</dbReference>
<dbReference type="EMBL" id="OU895880">
    <property type="protein sequence ID" value="CAG9812143.1"/>
    <property type="molecule type" value="Genomic_DNA"/>
</dbReference>
<dbReference type="Pfam" id="PF08783">
    <property type="entry name" value="DWNN"/>
    <property type="match status" value="1"/>
</dbReference>
<dbReference type="Proteomes" id="UP001153620">
    <property type="component" value="Chromosome 4"/>
</dbReference>
<evidence type="ECO:0000256" key="1">
    <source>
        <dbReference type="ARBA" id="ARBA00004123"/>
    </source>
</evidence>
<dbReference type="GO" id="GO:0061630">
    <property type="term" value="F:ubiquitin protein ligase activity"/>
    <property type="evidence" value="ECO:0007669"/>
    <property type="project" value="InterPro"/>
</dbReference>
<reference evidence="9" key="1">
    <citation type="submission" date="2022-01" db="EMBL/GenBank/DDBJ databases">
        <authorList>
            <person name="King R."/>
        </authorList>
    </citation>
    <scope>NUCLEOTIDE SEQUENCE</scope>
</reference>
<proteinExistence type="predicted"/>
<dbReference type="InterPro" id="IPR014891">
    <property type="entry name" value="DWNN_domain"/>
</dbReference>
<feature type="domain" description="DWNN" evidence="8">
    <location>
        <begin position="3"/>
        <end position="76"/>
    </location>
</feature>
<dbReference type="Gene3D" id="4.10.60.10">
    <property type="entry name" value="Zinc finger, CCHC-type"/>
    <property type="match status" value="1"/>
</dbReference>
<dbReference type="AlphaFoldDB" id="A0A9N9SB32"/>
<dbReference type="GO" id="GO:0006397">
    <property type="term" value="P:mRNA processing"/>
    <property type="evidence" value="ECO:0007669"/>
    <property type="project" value="InterPro"/>
</dbReference>
<keyword evidence="3 6" id="KW-0863">Zinc-finger</keyword>
<dbReference type="SUPFAM" id="SSF57756">
    <property type="entry name" value="Retrovirus zinc finger-like domains"/>
    <property type="match status" value="1"/>
</dbReference>
<dbReference type="GO" id="GO:0005634">
    <property type="term" value="C:nucleus"/>
    <property type="evidence" value="ECO:0007669"/>
    <property type="project" value="UniProtKB-SubCell"/>
</dbReference>
<keyword evidence="4" id="KW-0862">Zinc</keyword>
<feature type="domain" description="RING-type" evidence="7">
    <location>
        <begin position="225"/>
        <end position="266"/>
    </location>
</feature>
<dbReference type="PROSITE" id="PS51282">
    <property type="entry name" value="DWNN"/>
    <property type="match status" value="1"/>
</dbReference>
<dbReference type="InterPro" id="IPR001841">
    <property type="entry name" value="Znf_RING"/>
</dbReference>